<accession>A0A0C9VTB4</accession>
<reference evidence="2 3" key="1">
    <citation type="submission" date="2014-06" db="EMBL/GenBank/DDBJ databases">
        <title>Evolutionary Origins and Diversification of the Mycorrhizal Mutualists.</title>
        <authorList>
            <consortium name="DOE Joint Genome Institute"/>
            <consortium name="Mycorrhizal Genomics Consortium"/>
            <person name="Kohler A."/>
            <person name="Kuo A."/>
            <person name="Nagy L.G."/>
            <person name="Floudas D."/>
            <person name="Copeland A."/>
            <person name="Barry K.W."/>
            <person name="Cichocki N."/>
            <person name="Veneault-Fourrey C."/>
            <person name="LaButti K."/>
            <person name="Lindquist E.A."/>
            <person name="Lipzen A."/>
            <person name="Lundell T."/>
            <person name="Morin E."/>
            <person name="Murat C."/>
            <person name="Riley R."/>
            <person name="Ohm R."/>
            <person name="Sun H."/>
            <person name="Tunlid A."/>
            <person name="Henrissat B."/>
            <person name="Grigoriev I.V."/>
            <person name="Hibbett D.S."/>
            <person name="Martin F."/>
        </authorList>
    </citation>
    <scope>NUCLEOTIDE SEQUENCE [LARGE SCALE GENOMIC DNA]</scope>
    <source>
        <strain evidence="2 3">SS14</strain>
    </source>
</reference>
<keyword evidence="1" id="KW-0472">Membrane</keyword>
<organism evidence="2 3">
    <name type="scientific">Sphaerobolus stellatus (strain SS14)</name>
    <dbReference type="NCBI Taxonomy" id="990650"/>
    <lineage>
        <taxon>Eukaryota</taxon>
        <taxon>Fungi</taxon>
        <taxon>Dikarya</taxon>
        <taxon>Basidiomycota</taxon>
        <taxon>Agaricomycotina</taxon>
        <taxon>Agaricomycetes</taxon>
        <taxon>Phallomycetidae</taxon>
        <taxon>Geastrales</taxon>
        <taxon>Sphaerobolaceae</taxon>
        <taxon>Sphaerobolus</taxon>
    </lineage>
</organism>
<dbReference type="EMBL" id="KN837134">
    <property type="protein sequence ID" value="KIJ41775.1"/>
    <property type="molecule type" value="Genomic_DNA"/>
</dbReference>
<keyword evidence="1" id="KW-1133">Transmembrane helix</keyword>
<dbReference type="AlphaFoldDB" id="A0A0C9VTB4"/>
<evidence type="ECO:0000256" key="1">
    <source>
        <dbReference type="SAM" id="Phobius"/>
    </source>
</evidence>
<proteinExistence type="predicted"/>
<keyword evidence="3" id="KW-1185">Reference proteome</keyword>
<dbReference type="HOGENOM" id="CLU_1826535_0_0_1"/>
<keyword evidence="1" id="KW-0812">Transmembrane</keyword>
<evidence type="ECO:0000313" key="2">
    <source>
        <dbReference type="EMBL" id="KIJ41775.1"/>
    </source>
</evidence>
<gene>
    <name evidence="2" type="ORF">M422DRAFT_255086</name>
</gene>
<sequence length="141" mass="16312">MYIVHDFRNIPGQYPIAVSPTRPQQVQDPRPSYSATCLRTPFPKFPHPSYVHTDHYNWIFTRFHPADTTSCDLSLHLRHPILHNIHPLMPCLTILAAVMGNYLVLCSYNNRLQRAALRLPQQTFEACPKSGKIFPHVIQRL</sequence>
<protein>
    <submittedName>
        <fullName evidence="2">Uncharacterized protein</fullName>
    </submittedName>
</protein>
<name>A0A0C9VTB4_SPHS4</name>
<feature type="transmembrane region" description="Helical" evidence="1">
    <location>
        <begin position="85"/>
        <end position="105"/>
    </location>
</feature>
<dbReference type="Proteomes" id="UP000054279">
    <property type="component" value="Unassembled WGS sequence"/>
</dbReference>
<evidence type="ECO:0000313" key="3">
    <source>
        <dbReference type="Proteomes" id="UP000054279"/>
    </source>
</evidence>